<reference evidence="1 2" key="2">
    <citation type="submission" date="2018-12" db="EMBL/GenBank/DDBJ databases">
        <title>Rhizobacter gummiphilus sp. nov., a rubber-degrading bacterium isolated from the soil of a botanical garden in Japan.</title>
        <authorList>
            <person name="Shunsuke S.S."/>
        </authorList>
    </citation>
    <scope>NUCLEOTIDE SEQUENCE [LARGE SCALE GENOMIC DNA]</scope>
    <source>
        <strain evidence="1 2">S-16</strain>
    </source>
</reference>
<dbReference type="RefSeq" id="WP_124539148.1">
    <property type="nucleotide sequence ID" value="NZ_QUSW01000001.1"/>
</dbReference>
<evidence type="ECO:0000313" key="1">
    <source>
        <dbReference type="EMBL" id="RQP26462.1"/>
    </source>
</evidence>
<keyword evidence="1" id="KW-0540">Nuclease</keyword>
<comment type="caution">
    <text evidence="1">The sequence shown here is derived from an EMBL/GenBank/DDBJ whole genome shotgun (WGS) entry which is preliminary data.</text>
</comment>
<accession>A0A3N7J6N4</accession>
<keyword evidence="2" id="KW-1185">Reference proteome</keyword>
<keyword evidence="1" id="KW-0255">Endonuclease</keyword>
<dbReference type="EMBL" id="QUSW01000001">
    <property type="protein sequence ID" value="RQP26462.1"/>
    <property type="molecule type" value="Genomic_DNA"/>
</dbReference>
<evidence type="ECO:0000313" key="2">
    <source>
        <dbReference type="Proteomes" id="UP000267464"/>
    </source>
</evidence>
<gene>
    <name evidence="1" type="ORF">DZC73_05500</name>
</gene>
<organism evidence="1 2">
    <name type="scientific">Piscinibacter terrae</name>
    <dbReference type="NCBI Taxonomy" id="2496871"/>
    <lineage>
        <taxon>Bacteria</taxon>
        <taxon>Pseudomonadati</taxon>
        <taxon>Pseudomonadota</taxon>
        <taxon>Betaproteobacteria</taxon>
        <taxon>Burkholderiales</taxon>
        <taxon>Sphaerotilaceae</taxon>
        <taxon>Piscinibacter</taxon>
    </lineage>
</organism>
<protein>
    <submittedName>
        <fullName evidence="1">HNH endonuclease</fullName>
    </submittedName>
</protein>
<dbReference type="OrthoDB" id="9816185at2"/>
<sequence>MLKPIHRVTCYPALVACQHLMQRFALWLCAPGTTAASLTSAGLQPPVMLSAIEADWLWGFLQTKKDKRPLLERAQLVAAMPTAQKVALAAWVQAVSALATQFQAAPPPWPATGPQTEPANWTAFRTLMEAFYDKGFHAGLPYAEDGTPVAAGGVTYAVFVDAFRVAHRLNTDPHARQVCVLCGGPLGDTPHVDHWVIKSAFPLLSMCGDNLTLICSTCNEAPNKGDKPVHSAGSFADWFHPYLRPGNGALQLGYDVHAAAVHCSAVAPADQPKAANLDALLNLASRWTREFKAEYAKHQDVLRRSESRRIGPAQARHTLQELGSYVQQWVGGLSPSEPHHEVHTTLGQAMIEPARMQAWLAELATVQ</sequence>
<reference evidence="1 2" key="1">
    <citation type="submission" date="2018-08" db="EMBL/GenBank/DDBJ databases">
        <authorList>
            <person name="Khan S.A."/>
            <person name="Jeon C.O."/>
            <person name="Chun B.H."/>
            <person name="Jeong S.E."/>
        </authorList>
    </citation>
    <scope>NUCLEOTIDE SEQUENCE [LARGE SCALE GENOMIC DNA]</scope>
    <source>
        <strain evidence="1 2">S-16</strain>
    </source>
</reference>
<dbReference type="AlphaFoldDB" id="A0A3N7J6N4"/>
<keyword evidence="1" id="KW-0378">Hydrolase</keyword>
<dbReference type="Proteomes" id="UP000267464">
    <property type="component" value="Unassembled WGS sequence"/>
</dbReference>
<dbReference type="GO" id="GO:0004519">
    <property type="term" value="F:endonuclease activity"/>
    <property type="evidence" value="ECO:0007669"/>
    <property type="project" value="UniProtKB-KW"/>
</dbReference>
<proteinExistence type="predicted"/>
<dbReference type="Gene3D" id="1.10.30.50">
    <property type="match status" value="1"/>
</dbReference>
<name>A0A3N7J6N4_9BURK</name>